<sequence>MLKIKVCGMRESQNILALAELQPDFMGFIFYEKSARFTGKVLDREILKSLPRSIQKTGVFVNESSEKVIEISKEYDLDFVQLHGNETVEFCEKLKEEGLKIIKVFSVDNSFDFSKTIHFEDFADYFLFDTKAEDGYGGHGKAFDWNILDKYEGDTPFLLAGGISLENLGDLDKIKNKHFVGIDVNSKFEFSPAKKDIGALKELFRKIKKPD</sequence>
<dbReference type="CDD" id="cd00405">
    <property type="entry name" value="PRAI"/>
    <property type="match status" value="1"/>
</dbReference>
<evidence type="ECO:0000256" key="1">
    <source>
        <dbReference type="ARBA" id="ARBA00001164"/>
    </source>
</evidence>
<keyword evidence="7 9" id="KW-0057">Aromatic amino acid biosynthesis</keyword>
<dbReference type="EC" id="5.3.1.24" evidence="3 9"/>
<dbReference type="EMBL" id="RJUF01000177">
    <property type="protein sequence ID" value="MCP9764863.1"/>
    <property type="molecule type" value="Genomic_DNA"/>
</dbReference>
<gene>
    <name evidence="9" type="primary">trpF</name>
    <name evidence="11" type="ORF">EGI31_18140</name>
</gene>
<keyword evidence="6 9" id="KW-0822">Tryptophan biosynthesis</keyword>
<evidence type="ECO:0000259" key="10">
    <source>
        <dbReference type="Pfam" id="PF00697"/>
    </source>
</evidence>
<comment type="catalytic activity">
    <reaction evidence="1 9">
        <text>N-(5-phospho-beta-D-ribosyl)anthranilate = 1-(2-carboxyphenylamino)-1-deoxy-D-ribulose 5-phosphate</text>
        <dbReference type="Rhea" id="RHEA:21540"/>
        <dbReference type="ChEBI" id="CHEBI:18277"/>
        <dbReference type="ChEBI" id="CHEBI:58613"/>
        <dbReference type="EC" id="5.3.1.24"/>
    </reaction>
</comment>
<accession>A0AAE3H4M2</accession>
<comment type="pathway">
    <text evidence="2 9">Amino-acid biosynthesis; L-tryptophan biosynthesis; L-tryptophan from chorismate: step 3/5.</text>
</comment>
<evidence type="ECO:0000313" key="11">
    <source>
        <dbReference type="EMBL" id="MCP9764863.1"/>
    </source>
</evidence>
<evidence type="ECO:0000256" key="2">
    <source>
        <dbReference type="ARBA" id="ARBA00004664"/>
    </source>
</evidence>
<evidence type="ECO:0000256" key="4">
    <source>
        <dbReference type="ARBA" id="ARBA00022272"/>
    </source>
</evidence>
<evidence type="ECO:0000256" key="3">
    <source>
        <dbReference type="ARBA" id="ARBA00012572"/>
    </source>
</evidence>
<dbReference type="InterPro" id="IPR011060">
    <property type="entry name" value="RibuloseP-bd_barrel"/>
</dbReference>
<reference evidence="11 12" key="1">
    <citation type="submission" date="2018-11" db="EMBL/GenBank/DDBJ databases">
        <title>Novel bacteria species description.</title>
        <authorList>
            <person name="Han J.-H."/>
        </authorList>
    </citation>
    <scope>NUCLEOTIDE SEQUENCE [LARGE SCALE GENOMIC DNA]</scope>
    <source>
        <strain evidence="11 12">KCTC23259</strain>
    </source>
</reference>
<comment type="similarity">
    <text evidence="9">Belongs to the TrpF family.</text>
</comment>
<dbReference type="PANTHER" id="PTHR42894:SF1">
    <property type="entry name" value="N-(5'-PHOSPHORIBOSYL)ANTHRANILATE ISOMERASE"/>
    <property type="match status" value="1"/>
</dbReference>
<dbReference type="InterPro" id="IPR013785">
    <property type="entry name" value="Aldolase_TIM"/>
</dbReference>
<dbReference type="AlphaFoldDB" id="A0AAE3H4M2"/>
<evidence type="ECO:0000313" key="12">
    <source>
        <dbReference type="Proteomes" id="UP001204144"/>
    </source>
</evidence>
<dbReference type="Pfam" id="PF00697">
    <property type="entry name" value="PRAI"/>
    <property type="match status" value="1"/>
</dbReference>
<dbReference type="GO" id="GO:0004640">
    <property type="term" value="F:phosphoribosylanthranilate isomerase activity"/>
    <property type="evidence" value="ECO:0007669"/>
    <property type="project" value="UniProtKB-UniRule"/>
</dbReference>
<keyword evidence="5 9" id="KW-0028">Amino-acid biosynthesis</keyword>
<proteinExistence type="inferred from homology"/>
<dbReference type="RefSeq" id="WP_255038547.1">
    <property type="nucleotide sequence ID" value="NZ_RJUF01000177.1"/>
</dbReference>
<evidence type="ECO:0000256" key="7">
    <source>
        <dbReference type="ARBA" id="ARBA00023141"/>
    </source>
</evidence>
<dbReference type="HAMAP" id="MF_00135">
    <property type="entry name" value="PRAI"/>
    <property type="match status" value="1"/>
</dbReference>
<evidence type="ECO:0000256" key="5">
    <source>
        <dbReference type="ARBA" id="ARBA00022605"/>
    </source>
</evidence>
<keyword evidence="12" id="KW-1185">Reference proteome</keyword>
<dbReference type="GO" id="GO:0000162">
    <property type="term" value="P:L-tryptophan biosynthetic process"/>
    <property type="evidence" value="ECO:0007669"/>
    <property type="project" value="UniProtKB-UniRule"/>
</dbReference>
<dbReference type="Proteomes" id="UP001204144">
    <property type="component" value="Unassembled WGS sequence"/>
</dbReference>
<comment type="caution">
    <text evidence="11">The sequence shown here is derived from an EMBL/GenBank/DDBJ whole genome shotgun (WGS) entry which is preliminary data.</text>
</comment>
<evidence type="ECO:0000256" key="8">
    <source>
        <dbReference type="ARBA" id="ARBA00023235"/>
    </source>
</evidence>
<dbReference type="InterPro" id="IPR001240">
    <property type="entry name" value="PRAI_dom"/>
</dbReference>
<dbReference type="PANTHER" id="PTHR42894">
    <property type="entry name" value="N-(5'-PHOSPHORIBOSYL)ANTHRANILATE ISOMERASE"/>
    <property type="match status" value="1"/>
</dbReference>
<organism evidence="11 12">
    <name type="scientific">Lacihabitans soyangensis</name>
    <dbReference type="NCBI Taxonomy" id="869394"/>
    <lineage>
        <taxon>Bacteria</taxon>
        <taxon>Pseudomonadati</taxon>
        <taxon>Bacteroidota</taxon>
        <taxon>Cytophagia</taxon>
        <taxon>Cytophagales</taxon>
        <taxon>Leadbetterellaceae</taxon>
        <taxon>Lacihabitans</taxon>
    </lineage>
</organism>
<keyword evidence="8 9" id="KW-0413">Isomerase</keyword>
<feature type="domain" description="N-(5'phosphoribosyl) anthranilate isomerase (PRAI)" evidence="10">
    <location>
        <begin position="5"/>
        <end position="204"/>
    </location>
</feature>
<protein>
    <recommendedName>
        <fullName evidence="4 9">N-(5'-phosphoribosyl)anthranilate isomerase</fullName>
        <shortName evidence="9">PRAI</shortName>
        <ecNumber evidence="3 9">5.3.1.24</ecNumber>
    </recommendedName>
</protein>
<evidence type="ECO:0000256" key="6">
    <source>
        <dbReference type="ARBA" id="ARBA00022822"/>
    </source>
</evidence>
<dbReference type="SUPFAM" id="SSF51366">
    <property type="entry name" value="Ribulose-phoshate binding barrel"/>
    <property type="match status" value="1"/>
</dbReference>
<evidence type="ECO:0000256" key="9">
    <source>
        <dbReference type="HAMAP-Rule" id="MF_00135"/>
    </source>
</evidence>
<dbReference type="Gene3D" id="3.20.20.70">
    <property type="entry name" value="Aldolase class I"/>
    <property type="match status" value="1"/>
</dbReference>
<name>A0AAE3H4M2_9BACT</name>
<dbReference type="InterPro" id="IPR044643">
    <property type="entry name" value="TrpF_fam"/>
</dbReference>